<comment type="caution">
    <text evidence="3">The sequence shown here is derived from an EMBL/GenBank/DDBJ whole genome shotgun (WGS) entry which is preliminary data.</text>
</comment>
<feature type="coiled-coil region" evidence="1">
    <location>
        <begin position="583"/>
        <end position="614"/>
    </location>
</feature>
<accession>A0A098LIL2</accession>
<keyword evidence="1" id="KW-0175">Coiled coil</keyword>
<evidence type="ECO:0000313" key="3">
    <source>
        <dbReference type="EMBL" id="GAL86826.1"/>
    </source>
</evidence>
<dbReference type="OrthoDB" id="1218225at2"/>
<dbReference type="RefSeq" id="WP_045467304.1">
    <property type="nucleotide sequence ID" value="NZ_BBLT01000009.1"/>
</dbReference>
<proteinExistence type="predicted"/>
<dbReference type="eggNOG" id="COG3170">
    <property type="taxonomic scope" value="Bacteria"/>
</dbReference>
<organism evidence="3 4">
    <name type="scientific">Sporocytophaga myxococcoides</name>
    <dbReference type="NCBI Taxonomy" id="153721"/>
    <lineage>
        <taxon>Bacteria</taxon>
        <taxon>Pseudomonadati</taxon>
        <taxon>Bacteroidota</taxon>
        <taxon>Cytophagia</taxon>
        <taxon>Cytophagales</taxon>
        <taxon>Cytophagaceae</taxon>
        <taxon>Sporocytophaga</taxon>
    </lineage>
</organism>
<evidence type="ECO:0000313" key="4">
    <source>
        <dbReference type="Proteomes" id="UP000030185"/>
    </source>
</evidence>
<evidence type="ECO:0000256" key="1">
    <source>
        <dbReference type="SAM" id="Coils"/>
    </source>
</evidence>
<keyword evidence="4" id="KW-1185">Reference proteome</keyword>
<dbReference type="Proteomes" id="UP000030185">
    <property type="component" value="Unassembled WGS sequence"/>
</dbReference>
<sequence length="841" mass="95150">MKLFKTLLYNSIIVYLIFFSFHVLGREKQDTIYINEDRYDKLLKETIVFINKQKKSNEKEFHFDLRKDKSRISCNPNLNSDLKSFYERPPQTLALYTLFIDTDWHYYIEDPDKYEAAFSLNSDQIYSEDFKKIKQEVSNIKKRFIEDVARKSNLGEDGVYVVLALYTFSTEPAEENIKETIEPVIYFDRKLQPDVRDRFFDNIFAKDNASSNGSDCDNTQSQCCNIIIEQIHNIIAVLNDIKNASNSNILSRLSEFKTAPNIISLINSLASFDIEKIPYSDRIRFLKILASYDLTDNNGGEKASVSLLQYAPLSQAGYLIADLKKDKLYLNFINKTDDLPTGPQDYTNLIFALYRLASEANPFDNNWDNLWNSNKVFRWNEKGVNFTIQPNASGEFTSVIHVREGMDYIEVSFDPFSSVGIISNSQLPGIELPNTIGYYVGAVPAIYLYWLKDKAKTKSVIQLAGISANFLALATGIGVVGNATTSTVKIIGVLDVISASTALTLDITSVESYIENKFGQSGSDFISNIHTILTIYNTFSVGANLTGLPKRLDDAIIFWKRNRKQIVDDGIINKTQIDQLDGLLGKTEEITALSKELEELISRYTDEIQSLISEFEKSGAKLSIENGNILLIKGIKGDEIGKVVNGKFIVSKWGAYWKYESVTQTECGYKILKSKDGDLAIDLGFKEGRNLTSKEVNEYLIKATEKNPTGEPYFGGTYVTERLLEPGEKIYCVEYSTQLQPGGWISRHQISTVKELREKLAVLQSWKDETKGILVVREYEIVNPTKVRDGIVGPQLELTGPNAGQTYPGGGHQYEVLEGVFNNKNNPYTMFFKLIGEQELK</sequence>
<keyword evidence="2" id="KW-1133">Transmembrane helix</keyword>
<feature type="transmembrane region" description="Helical" evidence="2">
    <location>
        <begin position="7"/>
        <end position="25"/>
    </location>
</feature>
<keyword evidence="2" id="KW-0812">Transmembrane</keyword>
<keyword evidence="2" id="KW-0472">Membrane</keyword>
<name>A0A098LIL2_9BACT</name>
<evidence type="ECO:0000256" key="2">
    <source>
        <dbReference type="SAM" id="Phobius"/>
    </source>
</evidence>
<dbReference type="STRING" id="153721.MYP_4056"/>
<dbReference type="AlphaFoldDB" id="A0A098LIL2"/>
<dbReference type="EMBL" id="BBLT01000009">
    <property type="protein sequence ID" value="GAL86826.1"/>
    <property type="molecule type" value="Genomic_DNA"/>
</dbReference>
<gene>
    <name evidence="3" type="ORF">MYP_4056</name>
</gene>
<reference evidence="3 4" key="1">
    <citation type="submission" date="2014-09" db="EMBL/GenBank/DDBJ databases">
        <title>Sporocytophaga myxococcoides PG-01 genome sequencing.</title>
        <authorList>
            <person name="Liu L."/>
            <person name="Gao P.J."/>
            <person name="Chen G.J."/>
            <person name="Wang L.S."/>
        </authorList>
    </citation>
    <scope>NUCLEOTIDE SEQUENCE [LARGE SCALE GENOMIC DNA]</scope>
    <source>
        <strain evidence="3 4">PG-01</strain>
    </source>
</reference>
<protein>
    <submittedName>
        <fullName evidence="3">Hemagglutinin-related protein</fullName>
    </submittedName>
</protein>